<evidence type="ECO:0000256" key="1">
    <source>
        <dbReference type="ARBA" id="ARBA00022490"/>
    </source>
</evidence>
<proteinExistence type="inferred from homology"/>
<evidence type="ECO:0000256" key="8">
    <source>
        <dbReference type="HAMAP-Rule" id="MF_00456"/>
    </source>
</evidence>
<dbReference type="PANTHER" id="PTHR43654">
    <property type="entry name" value="GLUTAMATE 5-KINASE"/>
    <property type="match status" value="1"/>
</dbReference>
<dbReference type="PIRSF" id="PIRSF000729">
    <property type="entry name" value="GK"/>
    <property type="match status" value="1"/>
</dbReference>
<dbReference type="GO" id="GO:0055129">
    <property type="term" value="P:L-proline biosynthetic process"/>
    <property type="evidence" value="ECO:0007669"/>
    <property type="project" value="UniProtKB-UniRule"/>
</dbReference>
<evidence type="ECO:0000313" key="11">
    <source>
        <dbReference type="Proteomes" id="UP000256405"/>
    </source>
</evidence>
<dbReference type="SUPFAM" id="SSF88697">
    <property type="entry name" value="PUA domain-like"/>
    <property type="match status" value="1"/>
</dbReference>
<comment type="pathway">
    <text evidence="8">Amino-acid biosynthesis; L-proline biosynthesis; L-glutamate 5-semialdehyde from L-glutamate: step 1/2.</text>
</comment>
<evidence type="ECO:0000256" key="2">
    <source>
        <dbReference type="ARBA" id="ARBA00022605"/>
    </source>
</evidence>
<evidence type="ECO:0000256" key="6">
    <source>
        <dbReference type="ARBA" id="ARBA00022777"/>
    </source>
</evidence>
<feature type="binding site" evidence="8">
    <location>
        <position position="181"/>
    </location>
    <ligand>
        <name>substrate</name>
    </ligand>
</feature>
<keyword evidence="7 8" id="KW-0067">ATP-binding</keyword>
<comment type="caution">
    <text evidence="10">The sequence shown here is derived from an EMBL/GenBank/DDBJ whole genome shotgun (WGS) entry which is preliminary data.</text>
</comment>
<sequence>MKNDEVPASFVLQALFLAIPHHFLYFQANFSIMLDSKLLVIKIGSNVLTQENGLPDLERMEKLVSQIQELISLGKKVALVSSGAVAFGRQAIPLPEKLNPVFKKQIWASTGQIRLINQYQNFFEKHSQPVAQILVTKEDFRDRKHFLNMKNCVQALLSQGILPIINENDTVTITELMFTDNDELASLTAAMINADTMMLLTNVDGIFTGNPSDPSSELIEKVSSSMPEVSNYISASKSSFGRGGMLTKYAMAKKSADLGIQVIIANGKRENVLGEFEDKSLRCTWFEPQKPKHGAKKWLAHGEHYYVGEVTINEGAKNSLTAEVIRSLLPVGIIKLEGEFSKGDILLIRGESGHKIGLGRAEYSSKIANERIGQKNQKALIHYDYLYIFDHD</sequence>
<dbReference type="CDD" id="cd04242">
    <property type="entry name" value="AAK_G5K_ProB"/>
    <property type="match status" value="1"/>
</dbReference>
<dbReference type="InterPro" id="IPR001048">
    <property type="entry name" value="Asp/Glu/Uridylate_kinase"/>
</dbReference>
<dbReference type="InterPro" id="IPR001057">
    <property type="entry name" value="Glu/AcGlu_kinase"/>
</dbReference>
<evidence type="ECO:0000313" key="10">
    <source>
        <dbReference type="EMBL" id="REG82323.1"/>
    </source>
</evidence>
<dbReference type="EC" id="2.7.2.11" evidence="8"/>
<dbReference type="SUPFAM" id="SSF53633">
    <property type="entry name" value="Carbamate kinase-like"/>
    <property type="match status" value="1"/>
</dbReference>
<feature type="binding site" evidence="8">
    <location>
        <position position="42"/>
    </location>
    <ligand>
        <name>ATP</name>
        <dbReference type="ChEBI" id="CHEBI:30616"/>
    </ligand>
</feature>
<evidence type="ECO:0000256" key="7">
    <source>
        <dbReference type="ARBA" id="ARBA00022840"/>
    </source>
</evidence>
<dbReference type="UniPathway" id="UPA00098">
    <property type="reaction ID" value="UER00359"/>
</dbReference>
<keyword evidence="11" id="KW-1185">Reference proteome</keyword>
<dbReference type="AlphaFoldDB" id="A0A3E0DKL1"/>
<feature type="domain" description="PUA" evidence="9">
    <location>
        <begin position="308"/>
        <end position="381"/>
    </location>
</feature>
<dbReference type="InterPro" id="IPR011529">
    <property type="entry name" value="Glu_5kinase"/>
</dbReference>
<dbReference type="PANTHER" id="PTHR43654:SF1">
    <property type="entry name" value="ISOPENTENYL PHOSPHATE KINASE"/>
    <property type="match status" value="1"/>
</dbReference>
<evidence type="ECO:0000256" key="3">
    <source>
        <dbReference type="ARBA" id="ARBA00022650"/>
    </source>
</evidence>
<comment type="caution">
    <text evidence="8">Lacks conserved residue(s) required for the propagation of feature annotation.</text>
</comment>
<dbReference type="GO" id="GO:0005829">
    <property type="term" value="C:cytosol"/>
    <property type="evidence" value="ECO:0007669"/>
    <property type="project" value="TreeGrafter"/>
</dbReference>
<feature type="binding site" evidence="8">
    <location>
        <position position="169"/>
    </location>
    <ligand>
        <name>substrate</name>
    </ligand>
</feature>
<dbReference type="PRINTS" id="PR00474">
    <property type="entry name" value="GLU5KINASE"/>
</dbReference>
<dbReference type="Pfam" id="PF00696">
    <property type="entry name" value="AA_kinase"/>
    <property type="match status" value="1"/>
</dbReference>
<comment type="function">
    <text evidence="8">Catalyzes the transfer of a phosphate group to glutamate to form L-glutamate 5-phosphate.</text>
</comment>
<keyword evidence="4 8" id="KW-0808">Transferase</keyword>
<evidence type="ECO:0000256" key="5">
    <source>
        <dbReference type="ARBA" id="ARBA00022741"/>
    </source>
</evidence>
<dbReference type="InterPro" id="IPR005715">
    <property type="entry name" value="Glu_5kinase/COase_Synthase"/>
</dbReference>
<dbReference type="GO" id="GO:0005524">
    <property type="term" value="F:ATP binding"/>
    <property type="evidence" value="ECO:0007669"/>
    <property type="project" value="UniProtKB-KW"/>
</dbReference>
<dbReference type="CDD" id="cd21157">
    <property type="entry name" value="PUA_G5K"/>
    <property type="match status" value="1"/>
</dbReference>
<dbReference type="GO" id="GO:0004349">
    <property type="term" value="F:glutamate 5-kinase activity"/>
    <property type="evidence" value="ECO:0007669"/>
    <property type="project" value="UniProtKB-UniRule"/>
</dbReference>
<dbReference type="Proteomes" id="UP000256405">
    <property type="component" value="Unassembled WGS sequence"/>
</dbReference>
<dbReference type="FunFam" id="3.40.1160.10:FF:000040">
    <property type="entry name" value="Glutamate 5-kinase"/>
    <property type="match status" value="1"/>
</dbReference>
<dbReference type="InterPro" id="IPR002478">
    <property type="entry name" value="PUA"/>
</dbReference>
<accession>A0A3E0DKL1</accession>
<dbReference type="Gene3D" id="3.40.1160.10">
    <property type="entry name" value="Acetylglutamate kinase-like"/>
    <property type="match status" value="2"/>
</dbReference>
<keyword evidence="6 8" id="KW-0418">Kinase</keyword>
<dbReference type="PROSITE" id="PS50890">
    <property type="entry name" value="PUA"/>
    <property type="match status" value="1"/>
</dbReference>
<name>A0A3E0DKL1_9BACT</name>
<gene>
    <name evidence="8" type="primary">proB</name>
    <name evidence="10" type="ORF">C8N25_12269</name>
</gene>
<comment type="subcellular location">
    <subcellularLocation>
        <location evidence="8">Cytoplasm</location>
    </subcellularLocation>
</comment>
<dbReference type="InterPro" id="IPR036393">
    <property type="entry name" value="AceGlu_kinase-like_sf"/>
</dbReference>
<protein>
    <recommendedName>
        <fullName evidence="8">Glutamate 5-kinase</fullName>
        <ecNumber evidence="8">2.7.2.11</ecNumber>
    </recommendedName>
    <alternativeName>
        <fullName evidence="8">Gamma-glutamyl kinase</fullName>
        <shortName evidence="8">GK</shortName>
    </alternativeName>
</protein>
<keyword evidence="1 8" id="KW-0963">Cytoplasm</keyword>
<organism evidence="10 11">
    <name type="scientific">Algoriphagus antarcticus</name>
    <dbReference type="NCBI Taxonomy" id="238540"/>
    <lineage>
        <taxon>Bacteria</taxon>
        <taxon>Pseudomonadati</taxon>
        <taxon>Bacteroidota</taxon>
        <taxon>Cytophagia</taxon>
        <taxon>Cytophagales</taxon>
        <taxon>Cyclobacteriaceae</taxon>
        <taxon>Algoriphagus</taxon>
    </lineage>
</organism>
<dbReference type="InterPro" id="IPR041739">
    <property type="entry name" value="G5K_ProB"/>
</dbReference>
<keyword evidence="2 8" id="KW-0028">Amino-acid biosynthesis</keyword>
<dbReference type="Gene3D" id="2.30.130.10">
    <property type="entry name" value="PUA domain"/>
    <property type="match status" value="1"/>
</dbReference>
<dbReference type="Pfam" id="PF01472">
    <property type="entry name" value="PUA"/>
    <property type="match status" value="1"/>
</dbReference>
<dbReference type="SMART" id="SM00359">
    <property type="entry name" value="PUA"/>
    <property type="match status" value="1"/>
</dbReference>
<dbReference type="HAMAP" id="MF_00456">
    <property type="entry name" value="ProB"/>
    <property type="match status" value="1"/>
</dbReference>
<keyword evidence="3 8" id="KW-0641">Proline biosynthesis</keyword>
<dbReference type="GO" id="GO:0003723">
    <property type="term" value="F:RNA binding"/>
    <property type="evidence" value="ECO:0007669"/>
    <property type="project" value="InterPro"/>
</dbReference>
<feature type="binding site" evidence="8">
    <location>
        <position position="82"/>
    </location>
    <ligand>
        <name>substrate</name>
    </ligand>
</feature>
<dbReference type="EMBL" id="QUNF01000022">
    <property type="protein sequence ID" value="REG82323.1"/>
    <property type="molecule type" value="Genomic_DNA"/>
</dbReference>
<evidence type="ECO:0000259" key="9">
    <source>
        <dbReference type="SMART" id="SM00359"/>
    </source>
</evidence>
<comment type="catalytic activity">
    <reaction evidence="8">
        <text>L-glutamate + ATP = L-glutamyl 5-phosphate + ADP</text>
        <dbReference type="Rhea" id="RHEA:14877"/>
        <dbReference type="ChEBI" id="CHEBI:29985"/>
        <dbReference type="ChEBI" id="CHEBI:30616"/>
        <dbReference type="ChEBI" id="CHEBI:58274"/>
        <dbReference type="ChEBI" id="CHEBI:456216"/>
        <dbReference type="EC" id="2.7.2.11"/>
    </reaction>
</comment>
<dbReference type="InterPro" id="IPR015947">
    <property type="entry name" value="PUA-like_sf"/>
</dbReference>
<dbReference type="InterPro" id="IPR036974">
    <property type="entry name" value="PUA_sf"/>
</dbReference>
<reference evidence="10 11" key="1">
    <citation type="submission" date="2018-08" db="EMBL/GenBank/DDBJ databases">
        <title>Genomic Encyclopedia of Archaeal and Bacterial Type Strains, Phase II (KMG-II): from individual species to whole genera.</title>
        <authorList>
            <person name="Goeker M."/>
        </authorList>
    </citation>
    <scope>NUCLEOTIDE SEQUENCE [LARGE SCALE GENOMIC DNA]</scope>
    <source>
        <strain evidence="10 11">DSM 15986</strain>
    </source>
</reference>
<dbReference type="NCBIfam" id="TIGR01027">
    <property type="entry name" value="proB"/>
    <property type="match status" value="1"/>
</dbReference>
<keyword evidence="5 8" id="KW-0547">Nucleotide-binding</keyword>
<evidence type="ECO:0000256" key="4">
    <source>
        <dbReference type="ARBA" id="ARBA00022679"/>
    </source>
</evidence>
<comment type="similarity">
    <text evidence="8">Belongs to the glutamate 5-kinase family.</text>
</comment>